<dbReference type="Pfam" id="PF00031">
    <property type="entry name" value="Cystatin"/>
    <property type="match status" value="1"/>
</dbReference>
<dbReference type="GO" id="GO:0005764">
    <property type="term" value="C:lysosome"/>
    <property type="evidence" value="ECO:0007669"/>
    <property type="project" value="TreeGrafter"/>
</dbReference>
<reference evidence="5 6" key="1">
    <citation type="submission" date="2020-02" db="EMBL/GenBank/DDBJ databases">
        <title>A chromosome-scale genome assembly of the black bullhead catfish (Ameiurus melas).</title>
        <authorList>
            <person name="Wen M."/>
            <person name="Zham M."/>
            <person name="Cabau C."/>
            <person name="Klopp C."/>
            <person name="Donnadieu C."/>
            <person name="Roques C."/>
            <person name="Bouchez O."/>
            <person name="Lampietro C."/>
            <person name="Jouanno E."/>
            <person name="Herpin A."/>
            <person name="Louis A."/>
            <person name="Berthelot C."/>
            <person name="Parey E."/>
            <person name="Roest-Crollius H."/>
            <person name="Braasch I."/>
            <person name="Postlethwait J."/>
            <person name="Robinson-Rechavi M."/>
            <person name="Echchiki A."/>
            <person name="Begum T."/>
            <person name="Montfort J."/>
            <person name="Schartl M."/>
            <person name="Bobe J."/>
            <person name="Guiguen Y."/>
        </authorList>
    </citation>
    <scope>NUCLEOTIDE SEQUENCE [LARGE SCALE GENOMIC DNA]</scope>
    <source>
        <strain evidence="5">M_S1</strain>
        <tissue evidence="5">Blood</tissue>
    </source>
</reference>
<dbReference type="AlphaFoldDB" id="A0A7J6B524"/>
<gene>
    <name evidence="5" type="ORF">AMELA_G00048110</name>
</gene>
<dbReference type="FunFam" id="3.10.450.10:FF:000004">
    <property type="entry name" value="Cystatin C"/>
    <property type="match status" value="1"/>
</dbReference>
<dbReference type="GO" id="GO:0031643">
    <property type="term" value="P:positive regulation of myelination"/>
    <property type="evidence" value="ECO:0007669"/>
    <property type="project" value="TreeGrafter"/>
</dbReference>
<evidence type="ECO:0000256" key="3">
    <source>
        <dbReference type="SAM" id="SignalP"/>
    </source>
</evidence>
<accession>A0A7J6B524</accession>
<dbReference type="OrthoDB" id="9929365at2759"/>
<evidence type="ECO:0000256" key="2">
    <source>
        <dbReference type="ARBA" id="ARBA00023157"/>
    </source>
</evidence>
<feature type="signal peptide" evidence="3">
    <location>
        <begin position="1"/>
        <end position="19"/>
    </location>
</feature>
<dbReference type="GO" id="GO:0005615">
    <property type="term" value="C:extracellular space"/>
    <property type="evidence" value="ECO:0007669"/>
    <property type="project" value="TreeGrafter"/>
</dbReference>
<dbReference type="GO" id="GO:0004869">
    <property type="term" value="F:cysteine-type endopeptidase inhibitor activity"/>
    <property type="evidence" value="ECO:0007669"/>
    <property type="project" value="InterPro"/>
</dbReference>
<dbReference type="SMART" id="SM00043">
    <property type="entry name" value="CY"/>
    <property type="match status" value="1"/>
</dbReference>
<evidence type="ECO:0000256" key="1">
    <source>
        <dbReference type="ARBA" id="ARBA00009403"/>
    </source>
</evidence>
<dbReference type="GO" id="GO:0006955">
    <property type="term" value="P:immune response"/>
    <property type="evidence" value="ECO:0007669"/>
    <property type="project" value="InterPro"/>
</dbReference>
<protein>
    <recommendedName>
        <fullName evidence="4">Cystatin domain-containing protein</fullName>
    </recommendedName>
</protein>
<dbReference type="InterPro" id="IPR042886">
    <property type="entry name" value="Cystatin-F"/>
</dbReference>
<dbReference type="GO" id="GO:0005783">
    <property type="term" value="C:endoplasmic reticulum"/>
    <property type="evidence" value="ECO:0007669"/>
    <property type="project" value="TreeGrafter"/>
</dbReference>
<dbReference type="SUPFAM" id="SSF54403">
    <property type="entry name" value="Cystatin/monellin"/>
    <property type="match status" value="1"/>
</dbReference>
<proteinExistence type="inferred from homology"/>
<dbReference type="PANTHER" id="PTHR47141:SF1">
    <property type="entry name" value="CYSTATIN-F"/>
    <property type="match status" value="1"/>
</dbReference>
<dbReference type="Gene3D" id="3.10.450.10">
    <property type="match status" value="1"/>
</dbReference>
<organism evidence="5 6">
    <name type="scientific">Ameiurus melas</name>
    <name type="common">Black bullhead</name>
    <name type="synonym">Silurus melas</name>
    <dbReference type="NCBI Taxonomy" id="219545"/>
    <lineage>
        <taxon>Eukaryota</taxon>
        <taxon>Metazoa</taxon>
        <taxon>Chordata</taxon>
        <taxon>Craniata</taxon>
        <taxon>Vertebrata</taxon>
        <taxon>Euteleostomi</taxon>
        <taxon>Actinopterygii</taxon>
        <taxon>Neopterygii</taxon>
        <taxon>Teleostei</taxon>
        <taxon>Ostariophysi</taxon>
        <taxon>Siluriformes</taxon>
        <taxon>Ictaluridae</taxon>
        <taxon>Ameiurus</taxon>
    </lineage>
</organism>
<feature type="chain" id="PRO_5029905903" description="Cystatin domain-containing protein" evidence="3">
    <location>
        <begin position="20"/>
        <end position="150"/>
    </location>
</feature>
<evidence type="ECO:0000313" key="6">
    <source>
        <dbReference type="Proteomes" id="UP000593565"/>
    </source>
</evidence>
<dbReference type="Proteomes" id="UP000593565">
    <property type="component" value="Unassembled WGS sequence"/>
</dbReference>
<dbReference type="PANTHER" id="PTHR47141">
    <property type="entry name" value="CYSTATIN-F"/>
    <property type="match status" value="1"/>
</dbReference>
<dbReference type="CDD" id="cd00042">
    <property type="entry name" value="CY"/>
    <property type="match status" value="1"/>
</dbReference>
<evidence type="ECO:0000259" key="4">
    <source>
        <dbReference type="SMART" id="SM00043"/>
    </source>
</evidence>
<comment type="similarity">
    <text evidence="1">Belongs to the cystatin family.</text>
</comment>
<name>A0A7J6B524_AMEME</name>
<keyword evidence="2" id="KW-1015">Disulfide bond</keyword>
<dbReference type="EMBL" id="JAAGNN010000004">
    <property type="protein sequence ID" value="KAF4090105.1"/>
    <property type="molecule type" value="Genomic_DNA"/>
</dbReference>
<dbReference type="GO" id="GO:1903979">
    <property type="term" value="P:negative regulation of microglial cell activation"/>
    <property type="evidence" value="ECO:0007669"/>
    <property type="project" value="TreeGrafter"/>
</dbReference>
<dbReference type="InterPro" id="IPR000010">
    <property type="entry name" value="Cystatin_dom"/>
</dbReference>
<sequence>MDACYHLLLVFLLAGFCSSEKSPVRIFANGPAPGKPQNVSKNDTEVQMAVLTATYSFNNKSNDAFFFKASAIDKAQRQIVKGIKYILKIEISRTVCKKREANADLAKCDFQPKRDALQQTFRCNFEVWAIPWQKTMKTTHFLCLPSNNYY</sequence>
<evidence type="ECO:0000313" key="5">
    <source>
        <dbReference type="EMBL" id="KAF4090105.1"/>
    </source>
</evidence>
<keyword evidence="6" id="KW-1185">Reference proteome</keyword>
<feature type="domain" description="Cystatin" evidence="4">
    <location>
        <begin position="31"/>
        <end position="144"/>
    </location>
</feature>
<keyword evidence="3" id="KW-0732">Signal</keyword>
<dbReference type="GO" id="GO:0005794">
    <property type="term" value="C:Golgi apparatus"/>
    <property type="evidence" value="ECO:0007669"/>
    <property type="project" value="TreeGrafter"/>
</dbReference>
<dbReference type="GO" id="GO:0005770">
    <property type="term" value="C:late endosome"/>
    <property type="evidence" value="ECO:0007669"/>
    <property type="project" value="TreeGrafter"/>
</dbReference>
<comment type="caution">
    <text evidence="5">The sequence shown here is derived from an EMBL/GenBank/DDBJ whole genome shotgun (WGS) entry which is preliminary data.</text>
</comment>
<dbReference type="InterPro" id="IPR046350">
    <property type="entry name" value="Cystatin_sf"/>
</dbReference>